<evidence type="ECO:0000256" key="3">
    <source>
        <dbReference type="ARBA" id="ARBA00023002"/>
    </source>
</evidence>
<dbReference type="FunFam" id="3.40.605.10:FF:000012">
    <property type="entry name" value="NAD-dependent succinate-semialdehyde dehydrogenase"/>
    <property type="match status" value="1"/>
</dbReference>
<proteinExistence type="inferred from homology"/>
<dbReference type="SUPFAM" id="SSF53720">
    <property type="entry name" value="ALDH-like"/>
    <property type="match status" value="1"/>
</dbReference>
<gene>
    <name evidence="5" type="ORF">SAMN04489751_2812</name>
</gene>
<dbReference type="PANTHER" id="PTHR43217">
    <property type="entry name" value="SUCCINATE SEMIALDEHYDE DEHYDROGENASE [NAD(P)+] SAD"/>
    <property type="match status" value="1"/>
</dbReference>
<dbReference type="Proteomes" id="UP000199700">
    <property type="component" value="Chromosome"/>
</dbReference>
<dbReference type="EMBL" id="LT629739">
    <property type="protein sequence ID" value="SDS76749.1"/>
    <property type="molecule type" value="Genomic_DNA"/>
</dbReference>
<dbReference type="InterPro" id="IPR044148">
    <property type="entry name" value="ALDH_GabD1-like"/>
</dbReference>
<dbReference type="InterPro" id="IPR016161">
    <property type="entry name" value="Ald_DH/histidinol_DH"/>
</dbReference>
<protein>
    <submittedName>
        <fullName evidence="5">Succinate-semialdehyde dehydrogenase / glutarate-semialdehyde dehydrogenase</fullName>
    </submittedName>
</protein>
<evidence type="ECO:0000256" key="1">
    <source>
        <dbReference type="ARBA" id="ARBA00009986"/>
    </source>
</evidence>
<evidence type="ECO:0000313" key="6">
    <source>
        <dbReference type="Proteomes" id="UP000199700"/>
    </source>
</evidence>
<dbReference type="InterPro" id="IPR015590">
    <property type="entry name" value="Aldehyde_DH_dom"/>
</dbReference>
<keyword evidence="3" id="KW-0560">Oxidoreductase</keyword>
<dbReference type="STRING" id="629680.SAMN04489751_2812"/>
<organism evidence="5 6">
    <name type="scientific">Brevibacterium sandarakinum</name>
    <dbReference type="NCBI Taxonomy" id="629680"/>
    <lineage>
        <taxon>Bacteria</taxon>
        <taxon>Bacillati</taxon>
        <taxon>Actinomycetota</taxon>
        <taxon>Actinomycetes</taxon>
        <taxon>Micrococcales</taxon>
        <taxon>Brevibacteriaceae</taxon>
        <taxon>Brevibacterium</taxon>
    </lineage>
</organism>
<dbReference type="GO" id="GO:0004030">
    <property type="term" value="F:aldehyde dehydrogenase [NAD(P)+] activity"/>
    <property type="evidence" value="ECO:0007669"/>
    <property type="project" value="InterPro"/>
</dbReference>
<feature type="domain" description="Aldehyde dehydrogenase" evidence="4">
    <location>
        <begin position="4"/>
        <end position="453"/>
    </location>
</feature>
<dbReference type="Gene3D" id="3.40.309.10">
    <property type="entry name" value="Aldehyde Dehydrogenase, Chain A, domain 2"/>
    <property type="match status" value="1"/>
</dbReference>
<sequence length="457" mass="49073">MSAKFTTTNPATGEILKEFPTAEDTEISALLDASDEAFQKWRTTPAVERTIPIDRAADLMDERRSELAELLTLEMGKLPSEAEAEVELSAKILRYYARQGPQMLADEPLSPASGGHAVLKREPIGPLLGVMPWNFPYYQVVRLAAPNLVAGNTVILKHASNCPQSALALEMIMRDANLPRDCYRNVFADNDQIQTIIADERVRGASLTGSEGAGSAVAAGAGEHLKKSILELGGSDPFIVLDADDLDSAVSAAVAGRMANAGQSCIASKRLIVLDDVYEEFVDLLTDKMSQFVAGDPRDSATTLAPLSSEQAAQDLMEQVRDATDHGAHVHTGGQRVDSPGAFVQPTVLTGVTAQMRAYAEELFGPVAVVYSVKDEDEAIELANDSSYGLGGTVVSDDVEKAQRVADRVDTGMVWINQATWTEPDLPFGGTKRSGVGRELGAEGIQEFLNKKLIRTP</sequence>
<dbReference type="InterPro" id="IPR016162">
    <property type="entry name" value="Ald_DH_N"/>
</dbReference>
<comment type="similarity">
    <text evidence="1">Belongs to the aldehyde dehydrogenase family.</text>
</comment>
<dbReference type="InterPro" id="IPR016163">
    <property type="entry name" value="Ald_DH_C"/>
</dbReference>
<dbReference type="FunFam" id="3.40.309.10:FF:000009">
    <property type="entry name" value="Aldehyde dehydrogenase A"/>
    <property type="match status" value="1"/>
</dbReference>
<dbReference type="Gene3D" id="3.40.605.10">
    <property type="entry name" value="Aldehyde Dehydrogenase, Chain A, domain 1"/>
    <property type="match status" value="1"/>
</dbReference>
<evidence type="ECO:0000313" key="5">
    <source>
        <dbReference type="EMBL" id="SDS76749.1"/>
    </source>
</evidence>
<keyword evidence="2" id="KW-0521">NADP</keyword>
<accession>A0A1H1UY25</accession>
<dbReference type="GO" id="GO:0004777">
    <property type="term" value="F:succinate-semialdehyde dehydrogenase (NAD+) activity"/>
    <property type="evidence" value="ECO:0007669"/>
    <property type="project" value="TreeGrafter"/>
</dbReference>
<dbReference type="CDD" id="cd07100">
    <property type="entry name" value="ALDH_SSADH1_GabD1"/>
    <property type="match status" value="1"/>
</dbReference>
<dbReference type="Pfam" id="PF00171">
    <property type="entry name" value="Aldedh"/>
    <property type="match status" value="1"/>
</dbReference>
<evidence type="ECO:0000259" key="4">
    <source>
        <dbReference type="Pfam" id="PF00171"/>
    </source>
</evidence>
<dbReference type="AlphaFoldDB" id="A0A1H1UY25"/>
<reference evidence="5" key="1">
    <citation type="submission" date="2016-10" db="EMBL/GenBank/DDBJ databases">
        <authorList>
            <person name="Varghese N."/>
            <person name="Submissions S."/>
        </authorList>
    </citation>
    <scope>NUCLEOTIDE SEQUENCE [LARGE SCALE GENOMIC DNA]</scope>
    <source>
        <strain evidence="5">DSM 22082</strain>
    </source>
</reference>
<name>A0A1H1UY25_BRESA</name>
<dbReference type="InterPro" id="IPR047110">
    <property type="entry name" value="GABD/Sad-like"/>
</dbReference>
<dbReference type="RefSeq" id="WP_231938839.1">
    <property type="nucleotide sequence ID" value="NZ_LT629739.1"/>
</dbReference>
<keyword evidence="6" id="KW-1185">Reference proteome</keyword>
<evidence type="ECO:0000256" key="2">
    <source>
        <dbReference type="ARBA" id="ARBA00022857"/>
    </source>
</evidence>
<dbReference type="PANTHER" id="PTHR43217:SF2">
    <property type="entry name" value="SUCCINATE-SEMIALDEHYDE DEHYDROGENASE [NADP(+)]"/>
    <property type="match status" value="1"/>
</dbReference>